<keyword evidence="4" id="KW-1185">Reference proteome</keyword>
<feature type="region of interest" description="Disordered" evidence="2">
    <location>
        <begin position="345"/>
        <end position="394"/>
    </location>
</feature>
<dbReference type="OrthoDB" id="1602884at2759"/>
<evidence type="ECO:0000256" key="1">
    <source>
        <dbReference type="PROSITE-ProRule" id="PRU00221"/>
    </source>
</evidence>
<dbReference type="InterPro" id="IPR044621">
    <property type="entry name" value="NEDD1"/>
</dbReference>
<dbReference type="Proteomes" id="UP000886520">
    <property type="component" value="Chromosome 8"/>
</dbReference>
<keyword evidence="1" id="KW-0853">WD repeat</keyword>
<evidence type="ECO:0000256" key="2">
    <source>
        <dbReference type="SAM" id="MobiDB-lite"/>
    </source>
</evidence>
<dbReference type="SMART" id="SM00320">
    <property type="entry name" value="WD40"/>
    <property type="match status" value="6"/>
</dbReference>
<evidence type="ECO:0000313" key="4">
    <source>
        <dbReference type="Proteomes" id="UP000886520"/>
    </source>
</evidence>
<dbReference type="InterPro" id="IPR036322">
    <property type="entry name" value="WD40_repeat_dom_sf"/>
</dbReference>
<organism evidence="3 4">
    <name type="scientific">Adiantum capillus-veneris</name>
    <name type="common">Maidenhair fern</name>
    <dbReference type="NCBI Taxonomy" id="13818"/>
    <lineage>
        <taxon>Eukaryota</taxon>
        <taxon>Viridiplantae</taxon>
        <taxon>Streptophyta</taxon>
        <taxon>Embryophyta</taxon>
        <taxon>Tracheophyta</taxon>
        <taxon>Polypodiopsida</taxon>
        <taxon>Polypodiidae</taxon>
        <taxon>Polypodiales</taxon>
        <taxon>Pteridineae</taxon>
        <taxon>Pteridaceae</taxon>
        <taxon>Vittarioideae</taxon>
        <taxon>Adiantum</taxon>
    </lineage>
</organism>
<name>A0A9D4ZKD4_ADICA</name>
<dbReference type="InterPro" id="IPR015943">
    <property type="entry name" value="WD40/YVTN_repeat-like_dom_sf"/>
</dbReference>
<dbReference type="Pfam" id="PF00400">
    <property type="entry name" value="WD40"/>
    <property type="match status" value="3"/>
</dbReference>
<feature type="region of interest" description="Disordered" evidence="2">
    <location>
        <begin position="624"/>
        <end position="647"/>
    </location>
</feature>
<gene>
    <name evidence="3" type="ORF">GOP47_0008366</name>
</gene>
<protein>
    <submittedName>
        <fullName evidence="3">Uncharacterized protein</fullName>
    </submittedName>
</protein>
<dbReference type="Gene3D" id="2.130.10.10">
    <property type="entry name" value="YVTN repeat-like/Quinoprotein amine dehydrogenase"/>
    <property type="match status" value="3"/>
</dbReference>
<dbReference type="PANTHER" id="PTHR45096:SF1">
    <property type="entry name" value="PROTEIN NEDD1"/>
    <property type="match status" value="1"/>
</dbReference>
<dbReference type="SUPFAM" id="SSF50978">
    <property type="entry name" value="WD40 repeat-like"/>
    <property type="match status" value="1"/>
</dbReference>
<comment type="caution">
    <text evidence="3">The sequence shown here is derived from an EMBL/GenBank/DDBJ whole genome shotgun (WGS) entry which is preliminary data.</text>
</comment>
<feature type="compositionally biased region" description="Polar residues" evidence="2">
    <location>
        <begin position="349"/>
        <end position="364"/>
    </location>
</feature>
<dbReference type="GO" id="GO:0140496">
    <property type="term" value="F:gamma-tubulin complex binding"/>
    <property type="evidence" value="ECO:0007669"/>
    <property type="project" value="InterPro"/>
</dbReference>
<dbReference type="PANTHER" id="PTHR45096">
    <property type="entry name" value="PROTEIN NEDD1"/>
    <property type="match status" value="1"/>
</dbReference>
<dbReference type="GO" id="GO:2000694">
    <property type="term" value="P:regulation of phragmoplast microtubule organization"/>
    <property type="evidence" value="ECO:0007669"/>
    <property type="project" value="TreeGrafter"/>
</dbReference>
<dbReference type="GO" id="GO:0010968">
    <property type="term" value="P:regulation of microtubule nucleation"/>
    <property type="evidence" value="ECO:0007669"/>
    <property type="project" value="InterPro"/>
</dbReference>
<feature type="compositionally biased region" description="Polar residues" evidence="2">
    <location>
        <begin position="508"/>
        <end position="525"/>
    </location>
</feature>
<feature type="repeat" description="WD" evidence="1">
    <location>
        <begin position="34"/>
        <end position="65"/>
    </location>
</feature>
<dbReference type="GO" id="GO:0032467">
    <property type="term" value="P:positive regulation of cytokinesis"/>
    <property type="evidence" value="ECO:0007669"/>
    <property type="project" value="TreeGrafter"/>
</dbReference>
<dbReference type="GO" id="GO:0000919">
    <property type="term" value="P:cell plate assembly"/>
    <property type="evidence" value="ECO:0007669"/>
    <property type="project" value="TreeGrafter"/>
</dbReference>
<proteinExistence type="predicted"/>
<feature type="region of interest" description="Disordered" evidence="2">
    <location>
        <begin position="505"/>
        <end position="541"/>
    </location>
</feature>
<sequence>MSHAQCLIAACGGDTVKLFDVSVETGDPCSCQYSPTQGSQVNNVKWNHTNLVVASAGEDRKISLWMKSGQNLGAISHAGSDTGDNINESILAINFSSKGSRYLCSGGTGKVVRVWDMQRRRCIKWLKGHTDTITGVTYNNKDEHLASVSLKGDLILHNLASGTRATELKDPHSQVLRVLESSRLSRHLLVTAGDDGSVHLWDTTGRNPKVSWAKQHSAPTTGVAFSPCNDKMIISVGLDKKLYTFDPGMKKPVHCIPSEAPFSSVAFKDDGLILAAGTNSGRVVFYDVRGKPQPFTILRAYSASEAVTSLCWQRSNPIPVNEASCTSEVALLGIIGEDSVLMPDPLPASSANMHGRTATSSFPPKTSGRSSLTTTDGSSLSGINASGAVPSISGSNAGEDTFSLSGNPPLNKGAFSRMQTPRNSYIIKDDMEVFSPLVDVQPITPSVSTFWDPTDDLKRDFGGDRKVAWGPTPPGNVRRFPSMEEFKDDSLASSAEFLNSLLKEELQGDSSPASPVASTPISSLSPKADRSPSITPPEAWGGDAIADRLTVRSHTISRFASRSSITGGGLSSRTSIPSTAEAFPSLASDSFNPGANSTVLNSDNAACEPSIAVPSRKLTAYSDRSHISRPLPSNTAEISALSGGSPRQKRLVAEKFDDHNMVEGNLEGRKEGESVQGLRSDPALLTGATSSLSNGHSHLATSSSQQEAPHQGPPSFALQLVQRTLEESLGAVQKAIHDDVQNLHLELLRQFHIMQTEMVSMMDGFLSKQTEMMDEIQALRRENQQLRNLF</sequence>
<evidence type="ECO:0000313" key="3">
    <source>
        <dbReference type="EMBL" id="KAI5076301.1"/>
    </source>
</evidence>
<feature type="region of interest" description="Disordered" evidence="2">
    <location>
        <begin position="685"/>
        <end position="713"/>
    </location>
</feature>
<feature type="compositionally biased region" description="Polar residues" evidence="2">
    <location>
        <begin position="687"/>
        <end position="708"/>
    </location>
</feature>
<accession>A0A9D4ZKD4</accession>
<reference evidence="3" key="1">
    <citation type="submission" date="2021-01" db="EMBL/GenBank/DDBJ databases">
        <title>Adiantum capillus-veneris genome.</title>
        <authorList>
            <person name="Fang Y."/>
            <person name="Liao Q."/>
        </authorList>
    </citation>
    <scope>NUCLEOTIDE SEQUENCE</scope>
    <source>
        <strain evidence="3">H3</strain>
        <tissue evidence="3">Leaf</tissue>
    </source>
</reference>
<dbReference type="GO" id="GO:0005828">
    <property type="term" value="C:kinetochore microtubule"/>
    <property type="evidence" value="ECO:0007669"/>
    <property type="project" value="TreeGrafter"/>
</dbReference>
<dbReference type="PROSITE" id="PS50082">
    <property type="entry name" value="WD_REPEATS_2"/>
    <property type="match status" value="2"/>
</dbReference>
<dbReference type="EMBL" id="JABFUD020000008">
    <property type="protein sequence ID" value="KAI5076301.1"/>
    <property type="molecule type" value="Genomic_DNA"/>
</dbReference>
<feature type="compositionally biased region" description="Low complexity" evidence="2">
    <location>
        <begin position="366"/>
        <end position="382"/>
    </location>
</feature>
<feature type="repeat" description="WD" evidence="1">
    <location>
        <begin position="188"/>
        <end position="202"/>
    </location>
</feature>
<dbReference type="GO" id="GO:0060236">
    <property type="term" value="P:regulation of mitotic spindle organization"/>
    <property type="evidence" value="ECO:0007669"/>
    <property type="project" value="TreeGrafter"/>
</dbReference>
<dbReference type="AlphaFoldDB" id="A0A9D4ZKD4"/>
<dbReference type="InterPro" id="IPR001680">
    <property type="entry name" value="WD40_rpt"/>
</dbReference>